<evidence type="ECO:0000256" key="1">
    <source>
        <dbReference type="SAM" id="MobiDB-lite"/>
    </source>
</evidence>
<protein>
    <submittedName>
        <fullName evidence="2">Uncharacterized protein</fullName>
    </submittedName>
</protein>
<reference evidence="2 3" key="1">
    <citation type="journal article" date="2012" name="Science">
        <title>The Paleozoic origin of enzymatic lignin decomposition reconstructed from 31 fungal genomes.</title>
        <authorList>
            <person name="Floudas D."/>
            <person name="Binder M."/>
            <person name="Riley R."/>
            <person name="Barry K."/>
            <person name="Blanchette R.A."/>
            <person name="Henrissat B."/>
            <person name="Martinez A.T."/>
            <person name="Otillar R."/>
            <person name="Spatafora J.W."/>
            <person name="Yadav J.S."/>
            <person name="Aerts A."/>
            <person name="Benoit I."/>
            <person name="Boyd A."/>
            <person name="Carlson A."/>
            <person name="Copeland A."/>
            <person name="Coutinho P.M."/>
            <person name="de Vries R.P."/>
            <person name="Ferreira P."/>
            <person name="Findley K."/>
            <person name="Foster B."/>
            <person name="Gaskell J."/>
            <person name="Glotzer D."/>
            <person name="Gorecki P."/>
            <person name="Heitman J."/>
            <person name="Hesse C."/>
            <person name="Hori C."/>
            <person name="Igarashi K."/>
            <person name="Jurgens J.A."/>
            <person name="Kallen N."/>
            <person name="Kersten P."/>
            <person name="Kohler A."/>
            <person name="Kuees U."/>
            <person name="Kumar T.K.A."/>
            <person name="Kuo A."/>
            <person name="LaButti K."/>
            <person name="Larrondo L.F."/>
            <person name="Lindquist E."/>
            <person name="Ling A."/>
            <person name="Lombard V."/>
            <person name="Lucas S."/>
            <person name="Lundell T."/>
            <person name="Martin R."/>
            <person name="McLaughlin D.J."/>
            <person name="Morgenstern I."/>
            <person name="Morin E."/>
            <person name="Murat C."/>
            <person name="Nagy L.G."/>
            <person name="Nolan M."/>
            <person name="Ohm R.A."/>
            <person name="Patyshakuliyeva A."/>
            <person name="Rokas A."/>
            <person name="Ruiz-Duenas F.J."/>
            <person name="Sabat G."/>
            <person name="Salamov A."/>
            <person name="Samejima M."/>
            <person name="Schmutz J."/>
            <person name="Slot J.C."/>
            <person name="St John F."/>
            <person name="Stenlid J."/>
            <person name="Sun H."/>
            <person name="Sun S."/>
            <person name="Syed K."/>
            <person name="Tsang A."/>
            <person name="Wiebenga A."/>
            <person name="Young D."/>
            <person name="Pisabarro A."/>
            <person name="Eastwood D.C."/>
            <person name="Martin F."/>
            <person name="Cullen D."/>
            <person name="Grigoriev I.V."/>
            <person name="Hibbett D.S."/>
        </authorList>
    </citation>
    <scope>NUCLEOTIDE SEQUENCE</scope>
    <source>
        <strain evidence="3">FP-58527</strain>
    </source>
</reference>
<dbReference type="EMBL" id="KE504155">
    <property type="protein sequence ID" value="EPS99594.1"/>
    <property type="molecule type" value="Genomic_DNA"/>
</dbReference>
<evidence type="ECO:0000313" key="3">
    <source>
        <dbReference type="Proteomes" id="UP000015241"/>
    </source>
</evidence>
<dbReference type="InParanoid" id="S8FMQ1"/>
<dbReference type="Proteomes" id="UP000015241">
    <property type="component" value="Unassembled WGS sequence"/>
</dbReference>
<keyword evidence="3" id="KW-1185">Reference proteome</keyword>
<proteinExistence type="predicted"/>
<feature type="region of interest" description="Disordered" evidence="1">
    <location>
        <begin position="57"/>
        <end position="79"/>
    </location>
</feature>
<name>S8FMQ1_FOMSC</name>
<dbReference type="HOGENOM" id="CLU_1777490_0_0_1"/>
<feature type="compositionally biased region" description="Basic and acidic residues" evidence="1">
    <location>
        <begin position="66"/>
        <end position="78"/>
    </location>
</feature>
<evidence type="ECO:0000313" key="2">
    <source>
        <dbReference type="EMBL" id="EPS99594.1"/>
    </source>
</evidence>
<organism evidence="2 3">
    <name type="scientific">Fomitopsis schrenkii</name>
    <name type="common">Brown rot fungus</name>
    <dbReference type="NCBI Taxonomy" id="2126942"/>
    <lineage>
        <taxon>Eukaryota</taxon>
        <taxon>Fungi</taxon>
        <taxon>Dikarya</taxon>
        <taxon>Basidiomycota</taxon>
        <taxon>Agaricomycotina</taxon>
        <taxon>Agaricomycetes</taxon>
        <taxon>Polyporales</taxon>
        <taxon>Fomitopsis</taxon>
    </lineage>
</organism>
<gene>
    <name evidence="2" type="ORF">FOMPIDRAFT_1024088</name>
</gene>
<dbReference type="AlphaFoldDB" id="S8FMQ1"/>
<accession>S8FMQ1</accession>
<sequence length="146" mass="16294">MWARQLQKTRNDSVTVVEADGDIADGPQGDALDTTPAVNRSCQRAWLSIEPECTEAQSTPHPWRLVSDEDGQRARGESGVRSPLLYDDHIVRIVPASLRCRPRQVGLGVAAAAVFFSERRGLEGAKAIYYDESTRGKRLSDHHRRR</sequence>